<feature type="domain" description="Electron transfer flavoprotein alpha/beta-subunit N-terminal" evidence="8">
    <location>
        <begin position="28"/>
        <end position="223"/>
    </location>
</feature>
<dbReference type="SMART" id="SM00893">
    <property type="entry name" value="ETF"/>
    <property type="match status" value="1"/>
</dbReference>
<evidence type="ECO:0000256" key="1">
    <source>
        <dbReference type="ARBA" id="ARBA00004305"/>
    </source>
</evidence>
<organism evidence="9 10">
    <name type="scientific">Ascoidea rubescens DSM 1968</name>
    <dbReference type="NCBI Taxonomy" id="1344418"/>
    <lineage>
        <taxon>Eukaryota</taxon>
        <taxon>Fungi</taxon>
        <taxon>Dikarya</taxon>
        <taxon>Ascomycota</taxon>
        <taxon>Saccharomycotina</taxon>
        <taxon>Saccharomycetes</taxon>
        <taxon>Ascoideaceae</taxon>
        <taxon>Ascoidea</taxon>
    </lineage>
</organism>
<dbReference type="GeneID" id="30964751"/>
<evidence type="ECO:0000256" key="5">
    <source>
        <dbReference type="ARBA" id="ARBA00025416"/>
    </source>
</evidence>
<comment type="cofactor">
    <cofactor evidence="7">
        <name>FAD</name>
        <dbReference type="ChEBI" id="CHEBI:57692"/>
    </cofactor>
    <text evidence="7">Binds 1 FAD per dimer.</text>
</comment>
<dbReference type="FunCoup" id="A0A1D2VP26">
    <property type="interactions" value="501"/>
</dbReference>
<keyword evidence="3 7" id="KW-0813">Transport</keyword>
<gene>
    <name evidence="9" type="ORF">ASCRUDRAFT_5324</name>
</gene>
<dbReference type="AlphaFoldDB" id="A0A1D2VP26"/>
<evidence type="ECO:0000259" key="8">
    <source>
        <dbReference type="SMART" id="SM00893"/>
    </source>
</evidence>
<dbReference type="SUPFAM" id="SSF52402">
    <property type="entry name" value="Adenine nucleotide alpha hydrolases-like"/>
    <property type="match status" value="1"/>
</dbReference>
<evidence type="ECO:0000256" key="4">
    <source>
        <dbReference type="ARBA" id="ARBA00022982"/>
    </source>
</evidence>
<proteinExistence type="inferred from homology"/>
<comment type="subcellular location">
    <subcellularLocation>
        <location evidence="1 7">Mitochondrion matrix</location>
    </subcellularLocation>
</comment>
<dbReference type="STRING" id="1344418.A0A1D2VP26"/>
<name>A0A1D2VP26_9ASCO</name>
<dbReference type="GO" id="GO:0033539">
    <property type="term" value="P:fatty acid beta-oxidation using acyl-CoA dehydrogenase"/>
    <property type="evidence" value="ECO:0007669"/>
    <property type="project" value="TreeGrafter"/>
</dbReference>
<dbReference type="EMBL" id="KV454475">
    <property type="protein sequence ID" value="ODV63305.1"/>
    <property type="molecule type" value="Genomic_DNA"/>
</dbReference>
<comment type="cofactor">
    <cofactor evidence="7">
        <name>AMP</name>
        <dbReference type="ChEBI" id="CHEBI:456215"/>
    </cofactor>
    <text evidence="7">Binds 1 AMP per subunit.</text>
</comment>
<reference evidence="10" key="1">
    <citation type="submission" date="2016-05" db="EMBL/GenBank/DDBJ databases">
        <title>Comparative genomics of biotechnologically important yeasts.</title>
        <authorList>
            <consortium name="DOE Joint Genome Institute"/>
            <person name="Riley R."/>
            <person name="Haridas S."/>
            <person name="Wolfe K.H."/>
            <person name="Lopes M.R."/>
            <person name="Hittinger C.T."/>
            <person name="Goker M."/>
            <person name="Salamov A."/>
            <person name="Wisecaver J."/>
            <person name="Long T.M."/>
            <person name="Aerts A.L."/>
            <person name="Barry K."/>
            <person name="Choi C."/>
            <person name="Clum A."/>
            <person name="Coughlan A.Y."/>
            <person name="Deshpande S."/>
            <person name="Douglass A.P."/>
            <person name="Hanson S.J."/>
            <person name="Klenk H.-P."/>
            <person name="Labutti K."/>
            <person name="Lapidus A."/>
            <person name="Lindquist E."/>
            <person name="Lipzen A."/>
            <person name="Meier-Kolthoff J.P."/>
            <person name="Ohm R.A."/>
            <person name="Otillar R.P."/>
            <person name="Pangilinan J."/>
            <person name="Peng Y."/>
            <person name="Rokas A."/>
            <person name="Rosa C.A."/>
            <person name="Scheuner C."/>
            <person name="Sibirny A.A."/>
            <person name="Slot J.C."/>
            <person name="Stielow J.B."/>
            <person name="Sun H."/>
            <person name="Kurtzman C.P."/>
            <person name="Blackwell M."/>
            <person name="Grigoriev I.V."/>
            <person name="Jeffries T.W."/>
        </authorList>
    </citation>
    <scope>NUCLEOTIDE SEQUENCE [LARGE SCALE GENOMIC DNA]</scope>
    <source>
        <strain evidence="10">DSM 1968</strain>
    </source>
</reference>
<dbReference type="PANTHER" id="PTHR21294:SF8">
    <property type="entry name" value="ELECTRON TRANSFER FLAVOPROTEIN SUBUNIT BETA"/>
    <property type="match status" value="1"/>
</dbReference>
<dbReference type="RefSeq" id="XP_020049612.1">
    <property type="nucleotide sequence ID" value="XM_020191115.1"/>
</dbReference>
<evidence type="ECO:0000313" key="9">
    <source>
        <dbReference type="EMBL" id="ODV63305.1"/>
    </source>
</evidence>
<keyword evidence="10" id="KW-1185">Reference proteome</keyword>
<sequence>MSSNKLRILVPIKRVLDYQLKPRINKTNDGIITTGVKFSINPFCDIAVEEAVRIREKNADLVDTVHAVSIGPLKSQDILRSSMAKGIDSSTLIETSEKDRELEPLIIAKILKKIVEKNNSNLIILGKQSIDDDSNQTGQMLAGLLNWPQATNAAKVELNPSDNSINITREIDGGEDIVNAKLPLIITTDLRLNEPRFATLPNIMKAKKKPLEKLKVGELGINLENKLKILKIEEPVQKQPGIKVSSVDELIEKLQEKKLL</sequence>
<dbReference type="GO" id="GO:0005759">
    <property type="term" value="C:mitochondrial matrix"/>
    <property type="evidence" value="ECO:0007669"/>
    <property type="project" value="UniProtKB-SubCell"/>
</dbReference>
<dbReference type="PIRSF" id="PIRSF000090">
    <property type="entry name" value="Beta-ETF"/>
    <property type="match status" value="1"/>
</dbReference>
<dbReference type="Proteomes" id="UP000095038">
    <property type="component" value="Unassembled WGS sequence"/>
</dbReference>
<comment type="function">
    <text evidence="5 7">The electron transfer flavoprotein serves as a specific electron acceptor for several dehydrogenases, including five acyl-CoA dehydrogenases, glutaryl-CoA and sarcosine dehydrogenase. It transfers the electrons to the main mitochondrial respiratory chain via ETF-ubiquinone oxidoreductase (ETF dehydrogenase).</text>
</comment>
<dbReference type="InterPro" id="IPR014730">
    <property type="entry name" value="ETF_a/b_N"/>
</dbReference>
<evidence type="ECO:0000256" key="6">
    <source>
        <dbReference type="ARBA" id="ARBA00070315"/>
    </source>
</evidence>
<dbReference type="PANTHER" id="PTHR21294">
    <property type="entry name" value="ELECTRON TRANSFER FLAVOPROTEIN BETA-SUBUNIT"/>
    <property type="match status" value="1"/>
</dbReference>
<evidence type="ECO:0000256" key="7">
    <source>
        <dbReference type="PIRNR" id="PIRNR000090"/>
    </source>
</evidence>
<dbReference type="InterPro" id="IPR012255">
    <property type="entry name" value="ETF_b"/>
</dbReference>
<accession>A0A1D2VP26</accession>
<dbReference type="FunFam" id="3.40.50.620:FF:000011">
    <property type="entry name" value="Electron transfer flavoprotein subunit beta"/>
    <property type="match status" value="1"/>
</dbReference>
<dbReference type="CDD" id="cd01714">
    <property type="entry name" value="ETF_beta"/>
    <property type="match status" value="1"/>
</dbReference>
<dbReference type="GO" id="GO:0009063">
    <property type="term" value="P:amino acid catabolic process"/>
    <property type="evidence" value="ECO:0007669"/>
    <property type="project" value="TreeGrafter"/>
</dbReference>
<dbReference type="InterPro" id="IPR014729">
    <property type="entry name" value="Rossmann-like_a/b/a_fold"/>
</dbReference>
<protein>
    <recommendedName>
        <fullName evidence="6 7">Probable electron transfer flavoprotein subunit beta</fullName>
    </recommendedName>
</protein>
<comment type="subunit">
    <text evidence="7">Heterodimer of an alpha and a beta subunit.</text>
</comment>
<dbReference type="InterPro" id="IPR033948">
    <property type="entry name" value="ETF_beta_N"/>
</dbReference>
<comment type="similarity">
    <text evidence="2 7">Belongs to the ETF beta-subunit/FixA family.</text>
</comment>
<evidence type="ECO:0000256" key="3">
    <source>
        <dbReference type="ARBA" id="ARBA00022448"/>
    </source>
</evidence>
<dbReference type="Pfam" id="PF01012">
    <property type="entry name" value="ETF"/>
    <property type="match status" value="1"/>
</dbReference>
<dbReference type="Gene3D" id="3.40.50.620">
    <property type="entry name" value="HUPs"/>
    <property type="match status" value="1"/>
</dbReference>
<evidence type="ECO:0000313" key="10">
    <source>
        <dbReference type="Proteomes" id="UP000095038"/>
    </source>
</evidence>
<dbReference type="OrthoDB" id="276685at2759"/>
<evidence type="ECO:0000256" key="2">
    <source>
        <dbReference type="ARBA" id="ARBA00007557"/>
    </source>
</evidence>
<dbReference type="InParanoid" id="A0A1D2VP26"/>
<keyword evidence="4 7" id="KW-0249">Electron transport</keyword>
<dbReference type="GO" id="GO:0009055">
    <property type="term" value="F:electron transfer activity"/>
    <property type="evidence" value="ECO:0007669"/>
    <property type="project" value="InterPro"/>
</dbReference>
<keyword evidence="7" id="KW-0496">Mitochondrion</keyword>